<gene>
    <name evidence="2" type="ORF">DHA2_150974</name>
</gene>
<dbReference type="Proteomes" id="UP000018320">
    <property type="component" value="Unassembled WGS sequence"/>
</dbReference>
<dbReference type="VEuPathDB" id="GiardiaDB:DHA2_150974"/>
<dbReference type="VEuPathDB" id="GiardiaDB:GL50581_157"/>
<dbReference type="AlphaFoldDB" id="V6TFM4"/>
<dbReference type="EMBL" id="AHGT01000070">
    <property type="protein sequence ID" value="ESU35720.1"/>
    <property type="molecule type" value="Genomic_DNA"/>
</dbReference>
<evidence type="ECO:0000313" key="2">
    <source>
        <dbReference type="EMBL" id="ESU35720.1"/>
    </source>
</evidence>
<protein>
    <submittedName>
        <fullName evidence="2">Uncharacterized protein</fullName>
    </submittedName>
</protein>
<evidence type="ECO:0000256" key="1">
    <source>
        <dbReference type="SAM" id="MobiDB-lite"/>
    </source>
</evidence>
<dbReference type="VEuPathDB" id="GiardiaDB:GL50803_0060433"/>
<sequence>MWWTLIGGSSARKIKSQRMHPSEIFNSHDFPPVDQMSVFEQPPPVDQTIGSRPSSRKRQSPPRQPTTTVPAAEPTPAFKALCGMIGRLLARILCECSSGADNYDRVTDWFAKWFHSMGIAVRFQRRQPNKYVDTPHYTAFTTRISDNVRSAFFLYEDIGAEFVNKMRGPKYRQVYKPGMPCISDFDAGRLAEFIKAFLESSNEMFTFDRFVGALSNAQ</sequence>
<feature type="region of interest" description="Disordered" evidence="1">
    <location>
        <begin position="23"/>
        <end position="72"/>
    </location>
</feature>
<name>V6TFM4_GIAIN</name>
<proteinExistence type="predicted"/>
<organism evidence="2 3">
    <name type="scientific">Giardia intestinalis</name>
    <name type="common">Giardia lamblia</name>
    <dbReference type="NCBI Taxonomy" id="5741"/>
    <lineage>
        <taxon>Eukaryota</taxon>
        <taxon>Metamonada</taxon>
        <taxon>Diplomonadida</taxon>
        <taxon>Hexamitidae</taxon>
        <taxon>Giardiinae</taxon>
        <taxon>Giardia</taxon>
    </lineage>
</organism>
<reference evidence="3" key="1">
    <citation type="submission" date="2012-02" db="EMBL/GenBank/DDBJ databases">
        <title>Genome sequencing of Giardia lamblia Genotypes A2 and B isolates (DH and GS) and comparative analysis with the genomes of Genotypes A1 and E (WB and Pig).</title>
        <authorList>
            <person name="Adam R."/>
            <person name="Dahlstrom E."/>
            <person name="Martens C."/>
            <person name="Bruno D."/>
            <person name="Barbian K."/>
            <person name="Porcella S.F."/>
            <person name="Nash T."/>
        </authorList>
    </citation>
    <scope>NUCLEOTIDE SEQUENCE</scope>
    <source>
        <strain evidence="3">DH</strain>
    </source>
</reference>
<evidence type="ECO:0000313" key="3">
    <source>
        <dbReference type="Proteomes" id="UP000018320"/>
    </source>
</evidence>
<comment type="caution">
    <text evidence="2">The sequence shown here is derived from an EMBL/GenBank/DDBJ whole genome shotgun (WGS) entry which is preliminary data.</text>
</comment>
<accession>V6TFM4</accession>
<reference evidence="2 3" key="2">
    <citation type="journal article" date="2013" name="Genome Biol. Evol.">
        <title>Genome sequencing of Giardia lamblia genotypes A2 and B isolates (DH and GS) and comparative analysis with the genomes of genotypes A1 and E (WB and Pig).</title>
        <authorList>
            <person name="Adam R.D."/>
            <person name="Dahlstrom E.W."/>
            <person name="Martens C.A."/>
            <person name="Bruno D.P."/>
            <person name="Barbian K.D."/>
            <person name="Ricklefs S.M."/>
            <person name="Hernandez M.M."/>
            <person name="Narla N.P."/>
            <person name="Patel R.B."/>
            <person name="Porcella S.F."/>
            <person name="Nash T.E."/>
        </authorList>
    </citation>
    <scope>NUCLEOTIDE SEQUENCE [LARGE SCALE GENOMIC DNA]</scope>
    <source>
        <strain evidence="2 3">DH</strain>
    </source>
</reference>